<dbReference type="InterPro" id="IPR019496">
    <property type="entry name" value="NUFIP1_cons_dom"/>
</dbReference>
<feature type="compositionally biased region" description="Polar residues" evidence="1">
    <location>
        <begin position="159"/>
        <end position="169"/>
    </location>
</feature>
<feature type="compositionally biased region" description="Basic and acidic residues" evidence="1">
    <location>
        <begin position="127"/>
        <end position="139"/>
    </location>
</feature>
<keyword evidence="4" id="KW-1185">Reference proteome</keyword>
<organism evidence="3 4">
    <name type="scientific">Coniophora puteana (strain RWD-64-598)</name>
    <name type="common">Brown rot fungus</name>
    <dbReference type="NCBI Taxonomy" id="741705"/>
    <lineage>
        <taxon>Eukaryota</taxon>
        <taxon>Fungi</taxon>
        <taxon>Dikarya</taxon>
        <taxon>Basidiomycota</taxon>
        <taxon>Agaricomycotina</taxon>
        <taxon>Agaricomycetes</taxon>
        <taxon>Agaricomycetidae</taxon>
        <taxon>Boletales</taxon>
        <taxon>Coniophorineae</taxon>
        <taxon>Coniophoraceae</taxon>
        <taxon>Coniophora</taxon>
    </lineage>
</organism>
<evidence type="ECO:0000256" key="1">
    <source>
        <dbReference type="SAM" id="MobiDB-lite"/>
    </source>
</evidence>
<dbReference type="RefSeq" id="XP_007763355.1">
    <property type="nucleotide sequence ID" value="XM_007765165.1"/>
</dbReference>
<feature type="compositionally biased region" description="Gly residues" evidence="1">
    <location>
        <begin position="143"/>
        <end position="157"/>
    </location>
</feature>
<evidence type="ECO:0000259" key="2">
    <source>
        <dbReference type="Pfam" id="PF10453"/>
    </source>
</evidence>
<dbReference type="KEGG" id="cput:CONPUDRAFT_86592"/>
<sequence length="314" mass="35198">MPQHRNNNSWYQPGNARCSHPGCSFMGSHKSLELHMMDRHLIFPPGWEKRRKSDEWDADPSLKGKPMSIQGTSIVLDTPEAIDDWITERKKRFPTAQKVEDRKRKLEEARARGQLVPGDFSRPLKRPKNDDFTRSDRPRGTRGSFGRGRGRGRGGGQPVRTNAPPQSATCEPPAIIQQNAREAPPNIDVKTFHESSDDDDGAPEEVTSKAAPPTSLQDDRNDRNPAEDKQEPPEPARKPAPKRPKPPPHNPFASRPVLLRNLLLPEIRMTVSNLSQAIRFIVDNDFLDNVELKAGEANDKMIEEVDGSGESIPL</sequence>
<feature type="compositionally biased region" description="Basic and acidic residues" evidence="1">
    <location>
        <begin position="98"/>
        <end position="111"/>
    </location>
</feature>
<dbReference type="PANTHER" id="PTHR13309:SF0">
    <property type="entry name" value="FMR1-INTERACTING PROTEIN NUFIP1"/>
    <property type="match status" value="1"/>
</dbReference>
<gene>
    <name evidence="3" type="ORF">CONPUDRAFT_86592</name>
</gene>
<dbReference type="GO" id="GO:0003723">
    <property type="term" value="F:RNA binding"/>
    <property type="evidence" value="ECO:0007669"/>
    <property type="project" value="InterPro"/>
</dbReference>
<dbReference type="InterPro" id="IPR039136">
    <property type="entry name" value="NUFIP1-like"/>
</dbReference>
<comment type="caution">
    <text evidence="3">The sequence shown here is derived from an EMBL/GenBank/DDBJ whole genome shotgun (WGS) entry which is preliminary data.</text>
</comment>
<reference evidence="4" key="1">
    <citation type="journal article" date="2012" name="Science">
        <title>The Paleozoic origin of enzymatic lignin decomposition reconstructed from 31 fungal genomes.</title>
        <authorList>
            <person name="Floudas D."/>
            <person name="Binder M."/>
            <person name="Riley R."/>
            <person name="Barry K."/>
            <person name="Blanchette R.A."/>
            <person name="Henrissat B."/>
            <person name="Martinez A.T."/>
            <person name="Otillar R."/>
            <person name="Spatafora J.W."/>
            <person name="Yadav J.S."/>
            <person name="Aerts A."/>
            <person name="Benoit I."/>
            <person name="Boyd A."/>
            <person name="Carlson A."/>
            <person name="Copeland A."/>
            <person name="Coutinho P.M."/>
            <person name="de Vries R.P."/>
            <person name="Ferreira P."/>
            <person name="Findley K."/>
            <person name="Foster B."/>
            <person name="Gaskell J."/>
            <person name="Glotzer D."/>
            <person name="Gorecki P."/>
            <person name="Heitman J."/>
            <person name="Hesse C."/>
            <person name="Hori C."/>
            <person name="Igarashi K."/>
            <person name="Jurgens J.A."/>
            <person name="Kallen N."/>
            <person name="Kersten P."/>
            <person name="Kohler A."/>
            <person name="Kuees U."/>
            <person name="Kumar T.K.A."/>
            <person name="Kuo A."/>
            <person name="LaButti K."/>
            <person name="Larrondo L.F."/>
            <person name="Lindquist E."/>
            <person name="Ling A."/>
            <person name="Lombard V."/>
            <person name="Lucas S."/>
            <person name="Lundell T."/>
            <person name="Martin R."/>
            <person name="McLaughlin D.J."/>
            <person name="Morgenstern I."/>
            <person name="Morin E."/>
            <person name="Murat C."/>
            <person name="Nagy L.G."/>
            <person name="Nolan M."/>
            <person name="Ohm R.A."/>
            <person name="Patyshakuliyeva A."/>
            <person name="Rokas A."/>
            <person name="Ruiz-Duenas F.J."/>
            <person name="Sabat G."/>
            <person name="Salamov A."/>
            <person name="Samejima M."/>
            <person name="Schmutz J."/>
            <person name="Slot J.C."/>
            <person name="St John F."/>
            <person name="Stenlid J."/>
            <person name="Sun H."/>
            <person name="Sun S."/>
            <person name="Syed K."/>
            <person name="Tsang A."/>
            <person name="Wiebenga A."/>
            <person name="Young D."/>
            <person name="Pisabarro A."/>
            <person name="Eastwood D.C."/>
            <person name="Martin F."/>
            <person name="Cullen D."/>
            <person name="Grigoriev I.V."/>
            <person name="Hibbett D.S."/>
        </authorList>
    </citation>
    <scope>NUCLEOTIDE SEQUENCE [LARGE SCALE GENOMIC DNA]</scope>
    <source>
        <strain evidence="4">RWD-64-598 SS2</strain>
    </source>
</reference>
<dbReference type="Pfam" id="PF10453">
    <property type="entry name" value="NUFIP1"/>
    <property type="match status" value="1"/>
</dbReference>
<feature type="domain" description="FMR1-interacting protein 1 conserved" evidence="2">
    <location>
        <begin position="63"/>
        <end position="114"/>
    </location>
</feature>
<dbReference type="OMA" id="YNPFAQR"/>
<dbReference type="Proteomes" id="UP000053558">
    <property type="component" value="Unassembled WGS sequence"/>
</dbReference>
<dbReference type="EMBL" id="JH711573">
    <property type="protein sequence ID" value="EIW86631.1"/>
    <property type="molecule type" value="Genomic_DNA"/>
</dbReference>
<protein>
    <recommendedName>
        <fullName evidence="2">FMR1-interacting protein 1 conserved domain-containing protein</fullName>
    </recommendedName>
</protein>
<dbReference type="OrthoDB" id="273070at2759"/>
<dbReference type="AlphaFoldDB" id="A0A5M3N701"/>
<name>A0A5M3N701_CONPW</name>
<feature type="region of interest" description="Disordered" evidence="1">
    <location>
        <begin position="94"/>
        <end position="254"/>
    </location>
</feature>
<dbReference type="GeneID" id="19211123"/>
<dbReference type="PANTHER" id="PTHR13309">
    <property type="entry name" value="NUCLEAR FRAGILE X MENTAL RETARDATION PROTEIN INTERACTING PROTEIN 1"/>
    <property type="match status" value="1"/>
</dbReference>
<accession>A0A5M3N701</accession>
<evidence type="ECO:0000313" key="3">
    <source>
        <dbReference type="EMBL" id="EIW86631.1"/>
    </source>
</evidence>
<dbReference type="GO" id="GO:0005634">
    <property type="term" value="C:nucleus"/>
    <property type="evidence" value="ECO:0007669"/>
    <property type="project" value="TreeGrafter"/>
</dbReference>
<proteinExistence type="predicted"/>
<feature type="compositionally biased region" description="Basic and acidic residues" evidence="1">
    <location>
        <begin position="217"/>
        <end position="237"/>
    </location>
</feature>
<evidence type="ECO:0000313" key="4">
    <source>
        <dbReference type="Proteomes" id="UP000053558"/>
    </source>
</evidence>
<dbReference type="GO" id="GO:0000492">
    <property type="term" value="P:box C/D snoRNP assembly"/>
    <property type="evidence" value="ECO:0007669"/>
    <property type="project" value="TreeGrafter"/>
</dbReference>